<organism evidence="4 5">
    <name type="scientific">Caenispirillum salinarum AK4</name>
    <dbReference type="NCBI Taxonomy" id="1238182"/>
    <lineage>
        <taxon>Bacteria</taxon>
        <taxon>Pseudomonadati</taxon>
        <taxon>Pseudomonadota</taxon>
        <taxon>Alphaproteobacteria</taxon>
        <taxon>Rhodospirillales</taxon>
        <taxon>Novispirillaceae</taxon>
        <taxon>Caenispirillum</taxon>
    </lineage>
</organism>
<feature type="region of interest" description="Disordered" evidence="3">
    <location>
        <begin position="18"/>
        <end position="95"/>
    </location>
</feature>
<dbReference type="GO" id="GO:0015031">
    <property type="term" value="P:protein transport"/>
    <property type="evidence" value="ECO:0007669"/>
    <property type="project" value="UniProtKB-KW"/>
</dbReference>
<gene>
    <name evidence="4" type="ORF">C882_2325</name>
</gene>
<keyword evidence="1" id="KW-0813">Transport</keyword>
<name>K9GN85_9PROT</name>
<evidence type="ECO:0000256" key="1">
    <source>
        <dbReference type="ARBA" id="ARBA00022448"/>
    </source>
</evidence>
<dbReference type="AlphaFoldDB" id="K9GN85"/>
<feature type="compositionally biased region" description="Basic and acidic residues" evidence="3">
    <location>
        <begin position="37"/>
        <end position="46"/>
    </location>
</feature>
<evidence type="ECO:0000313" key="5">
    <source>
        <dbReference type="Proteomes" id="UP000009881"/>
    </source>
</evidence>
<reference evidence="4 5" key="1">
    <citation type="journal article" date="2013" name="Genome Announc.">
        <title>Draft Genome Sequence of an Alphaproteobacterium, Caenispirillum salinarum AK4(T), Isolated from a Solar Saltern.</title>
        <authorList>
            <person name="Khatri I."/>
            <person name="Singh A."/>
            <person name="Korpole S."/>
            <person name="Pinnaka A.K."/>
            <person name="Subramanian S."/>
        </authorList>
    </citation>
    <scope>NUCLEOTIDE SEQUENCE [LARGE SCALE GENOMIC DNA]</scope>
    <source>
        <strain evidence="4 5">AK4</strain>
    </source>
</reference>
<dbReference type="EMBL" id="ANHY01000029">
    <property type="protein sequence ID" value="EKV26552.1"/>
    <property type="molecule type" value="Genomic_DNA"/>
</dbReference>
<dbReference type="RefSeq" id="WP_009542720.1">
    <property type="nucleotide sequence ID" value="NZ_ANHY01000029.1"/>
</dbReference>
<comment type="caution">
    <text evidence="4">The sequence shown here is derived from an EMBL/GenBank/DDBJ whole genome shotgun (WGS) entry which is preliminary data.</text>
</comment>
<keyword evidence="5" id="KW-1185">Reference proteome</keyword>
<dbReference type="GO" id="GO:0005829">
    <property type="term" value="C:cytosol"/>
    <property type="evidence" value="ECO:0007669"/>
    <property type="project" value="TreeGrafter"/>
</dbReference>
<sequence>MAAMPKQSAIRKFTFDLNLDGDDAVRDSYTTVPPDPRPMEDTRLDDAVAAAQEQAEADAAAEAEAAAQAEAEAAEQDQAEPEPEPEPEEPPAPTFSEQDLEAARDEAYVAGHTAALQEAEAATERLMAESLHFIAQQLRQMAGTIDEPYQRLEPMAAEIAVAVCRRVLPIIAARHGVEEIEALVRRVVPTVIDQPRLVVRVHPALAEQTRTAIRPVVEDAGFEGKLVVTDDPQIQPGDARMEWGDGGVEKDTARTWSEVLEIIDRNVVGESGLTGDFAEAERAAEEAFPRLKEEALAEAEHAAMERAKDRAREQAEADVAAREAEGAYDAPAPDAEGDGGQPDPETETDADAPAGTGEEPEAPEARNGTDG</sequence>
<proteinExistence type="predicted"/>
<evidence type="ECO:0000313" key="4">
    <source>
        <dbReference type="EMBL" id="EKV26552.1"/>
    </source>
</evidence>
<dbReference type="eggNOG" id="COG1317">
    <property type="taxonomic scope" value="Bacteria"/>
</dbReference>
<feature type="compositionally biased region" description="Low complexity" evidence="3">
    <location>
        <begin position="62"/>
        <end position="71"/>
    </location>
</feature>
<dbReference type="STRING" id="1238182.C882_2325"/>
<feature type="region of interest" description="Disordered" evidence="3">
    <location>
        <begin position="301"/>
        <end position="371"/>
    </location>
</feature>
<dbReference type="PANTHER" id="PTHR34982">
    <property type="entry name" value="YOP PROTEINS TRANSLOCATION PROTEIN L"/>
    <property type="match status" value="1"/>
</dbReference>
<keyword evidence="2" id="KW-0653">Protein transport</keyword>
<dbReference type="OrthoDB" id="7304298at2"/>
<feature type="compositionally biased region" description="Basic and acidic residues" evidence="3">
    <location>
        <begin position="301"/>
        <end position="325"/>
    </location>
</feature>
<dbReference type="Proteomes" id="UP000009881">
    <property type="component" value="Unassembled WGS sequence"/>
</dbReference>
<dbReference type="PANTHER" id="PTHR34982:SF1">
    <property type="entry name" value="FLAGELLAR ASSEMBLY PROTEIN FLIH"/>
    <property type="match status" value="1"/>
</dbReference>
<protein>
    <submittedName>
        <fullName evidence="4">Uncharacterized protein</fullName>
    </submittedName>
</protein>
<evidence type="ECO:0000256" key="2">
    <source>
        <dbReference type="ARBA" id="ARBA00022927"/>
    </source>
</evidence>
<evidence type="ECO:0000256" key="3">
    <source>
        <dbReference type="SAM" id="MobiDB-lite"/>
    </source>
</evidence>
<feature type="compositionally biased region" description="Acidic residues" evidence="3">
    <location>
        <begin position="72"/>
        <end position="89"/>
    </location>
</feature>
<accession>K9GN85</accession>
<dbReference type="InterPro" id="IPR051472">
    <property type="entry name" value="T3SS_Stator/FliH"/>
</dbReference>